<sequence>MEKWAESVLQASSQITQRGAEHSDTTSCRDAFQKTKEAHQLFVENSICRAKMEVDAADKKVQEAEDAVAEQRQVVVTAEQGVIDAETLLGNAELSLRNYQDYKKLQGALAA</sequence>
<evidence type="ECO:0000313" key="3">
    <source>
        <dbReference type="Proteomes" id="UP000011096"/>
    </source>
</evidence>
<dbReference type="EMBL" id="ANPB02000012">
    <property type="protein sequence ID" value="KAF4473690.1"/>
    <property type="molecule type" value="Genomic_DNA"/>
</dbReference>
<dbReference type="AlphaFoldDB" id="A0A7J6ID86"/>
<evidence type="ECO:0000256" key="1">
    <source>
        <dbReference type="SAM" id="MobiDB-lite"/>
    </source>
</evidence>
<organism evidence="2 3">
    <name type="scientific">Colletotrichum fructicola (strain Nara gc5)</name>
    <name type="common">Anthracnose fungus</name>
    <name type="synonym">Colletotrichum gloeosporioides (strain Nara gc5)</name>
    <dbReference type="NCBI Taxonomy" id="1213859"/>
    <lineage>
        <taxon>Eukaryota</taxon>
        <taxon>Fungi</taxon>
        <taxon>Dikarya</taxon>
        <taxon>Ascomycota</taxon>
        <taxon>Pezizomycotina</taxon>
        <taxon>Sordariomycetes</taxon>
        <taxon>Hypocreomycetidae</taxon>
        <taxon>Glomerellales</taxon>
        <taxon>Glomerellaceae</taxon>
        <taxon>Colletotrichum</taxon>
        <taxon>Colletotrichum gloeosporioides species complex</taxon>
    </lineage>
</organism>
<dbReference type="OrthoDB" id="10316696at2759"/>
<name>A0A7J6ID86_COLFN</name>
<dbReference type="Proteomes" id="UP000011096">
    <property type="component" value="Unassembled WGS sequence"/>
</dbReference>
<dbReference type="GeneID" id="90980783"/>
<proteinExistence type="predicted"/>
<keyword evidence="3" id="KW-1185">Reference proteome</keyword>
<dbReference type="InParanoid" id="A0A7J6ID86"/>
<comment type="caution">
    <text evidence="2">The sequence shown here is derived from an EMBL/GenBank/DDBJ whole genome shotgun (WGS) entry which is preliminary data.</text>
</comment>
<evidence type="ECO:0000313" key="2">
    <source>
        <dbReference type="EMBL" id="KAF4473690.1"/>
    </source>
</evidence>
<reference evidence="2 3" key="1">
    <citation type="submission" date="2012-08" db="EMBL/GenBank/DDBJ databases">
        <authorList>
            <person name="Gan P.H.P."/>
            <person name="Ikeda K."/>
            <person name="Irieda H."/>
            <person name="Narusaka M."/>
            <person name="O'Connell R.J."/>
            <person name="Narusaka Y."/>
            <person name="Takano Y."/>
            <person name="Kubo Y."/>
            <person name="Shirasu K."/>
        </authorList>
    </citation>
    <scope>NUCLEOTIDE SEQUENCE [LARGE SCALE GENOMIC DNA]</scope>
    <source>
        <strain evidence="2 3">Nara gc5</strain>
    </source>
</reference>
<accession>A0A7J6ID86</accession>
<reference evidence="2 3" key="2">
    <citation type="submission" date="2020-04" db="EMBL/GenBank/DDBJ databases">
        <title>Genome sequencing and assembly of multiple isolates from the Colletotrichum gloeosporioides species complex.</title>
        <authorList>
            <person name="Gan P."/>
            <person name="Shirasu K."/>
        </authorList>
    </citation>
    <scope>NUCLEOTIDE SEQUENCE [LARGE SCALE GENOMIC DNA]</scope>
    <source>
        <strain evidence="2 3">Nara gc5</strain>
    </source>
</reference>
<dbReference type="RefSeq" id="XP_066006737.1">
    <property type="nucleotide sequence ID" value="XM_066153899.1"/>
</dbReference>
<protein>
    <submittedName>
        <fullName evidence="2">Uncharacterized protein</fullName>
    </submittedName>
</protein>
<gene>
    <name evidence="2" type="ORF">CGGC5_v017349</name>
</gene>
<feature type="region of interest" description="Disordered" evidence="1">
    <location>
        <begin position="1"/>
        <end position="28"/>
    </location>
</feature>